<accession>A0A9W8ZTC9</accession>
<dbReference type="EMBL" id="JANVFS010000052">
    <property type="protein sequence ID" value="KAJ4465251.1"/>
    <property type="molecule type" value="Genomic_DNA"/>
</dbReference>
<gene>
    <name evidence="1" type="ORF">C8J55DRAFT_493518</name>
</gene>
<comment type="caution">
    <text evidence="1">The sequence shown here is derived from an EMBL/GenBank/DDBJ whole genome shotgun (WGS) entry which is preliminary data.</text>
</comment>
<name>A0A9W8ZTC9_9AGAR</name>
<dbReference type="AlphaFoldDB" id="A0A9W8ZTC9"/>
<protein>
    <submittedName>
        <fullName evidence="1">Uncharacterized protein</fullName>
    </submittedName>
</protein>
<proteinExistence type="predicted"/>
<sequence>MNAREWYLYGEDYRYSACFEGHEVIWVDVYTCRGSEKLSSPPDLRCISQKNGKAGWQKVGNLVVVNVGEEQPLKHVPCLSYSIQSRARFMFLLKLFFAGPRPHQNYWINGREEWNRRGKGPHKPKTYVTFWDGNPDFPKSWIMDAICVMLTTSYSIRSLTPPRTPQHRNQVPITCVVDLMQSFTPSKQQALCLRGLPGIEYEGTTHGNNYSLPANVSFTFNVGVEVFGNINSLEGFPAFICQLDDLPGCNN</sequence>
<reference evidence="1" key="2">
    <citation type="journal article" date="2023" name="Proc. Natl. Acad. Sci. U.S.A.">
        <title>A global phylogenomic analysis of the shiitake genus Lentinula.</title>
        <authorList>
            <person name="Sierra-Patev S."/>
            <person name="Min B."/>
            <person name="Naranjo-Ortiz M."/>
            <person name="Looney B."/>
            <person name="Konkel Z."/>
            <person name="Slot J.C."/>
            <person name="Sakamoto Y."/>
            <person name="Steenwyk J.L."/>
            <person name="Rokas A."/>
            <person name="Carro J."/>
            <person name="Camarero S."/>
            <person name="Ferreira P."/>
            <person name="Molpeceres G."/>
            <person name="Ruiz-Duenas F.J."/>
            <person name="Serrano A."/>
            <person name="Henrissat B."/>
            <person name="Drula E."/>
            <person name="Hughes K.W."/>
            <person name="Mata J.L."/>
            <person name="Ishikawa N.K."/>
            <person name="Vargas-Isla R."/>
            <person name="Ushijima S."/>
            <person name="Smith C.A."/>
            <person name="Donoghue J."/>
            <person name="Ahrendt S."/>
            <person name="Andreopoulos W."/>
            <person name="He G."/>
            <person name="LaButti K."/>
            <person name="Lipzen A."/>
            <person name="Ng V."/>
            <person name="Riley R."/>
            <person name="Sandor L."/>
            <person name="Barry K."/>
            <person name="Martinez A.T."/>
            <person name="Xiao Y."/>
            <person name="Gibbons J.G."/>
            <person name="Terashima K."/>
            <person name="Grigoriev I.V."/>
            <person name="Hibbett D."/>
        </authorList>
    </citation>
    <scope>NUCLEOTIDE SEQUENCE</scope>
    <source>
        <strain evidence="1">Sp2 HRB7682 ss15</strain>
    </source>
</reference>
<reference evidence="1" key="1">
    <citation type="submission" date="2022-08" db="EMBL/GenBank/DDBJ databases">
        <authorList>
            <consortium name="DOE Joint Genome Institute"/>
            <person name="Min B."/>
            <person name="Riley R."/>
            <person name="Sierra-Patev S."/>
            <person name="Naranjo-Ortiz M."/>
            <person name="Looney B."/>
            <person name="Konkel Z."/>
            <person name="Slot J.C."/>
            <person name="Sakamoto Y."/>
            <person name="Steenwyk J.L."/>
            <person name="Rokas A."/>
            <person name="Carro J."/>
            <person name="Camarero S."/>
            <person name="Ferreira P."/>
            <person name="Molpeceres G."/>
            <person name="Ruiz-Duenas F.J."/>
            <person name="Serrano A."/>
            <person name="Henrissat B."/>
            <person name="Drula E."/>
            <person name="Hughes K.W."/>
            <person name="Mata J.L."/>
            <person name="Ishikawa N.K."/>
            <person name="Vargas-Isla R."/>
            <person name="Ushijima S."/>
            <person name="Smith C.A."/>
            <person name="Ahrendt S."/>
            <person name="Andreopoulos W."/>
            <person name="He G."/>
            <person name="Labutti K."/>
            <person name="Lipzen A."/>
            <person name="Ng V."/>
            <person name="Sandor L."/>
            <person name="Barry K."/>
            <person name="Martinez A.T."/>
            <person name="Xiao Y."/>
            <person name="Gibbons J.G."/>
            <person name="Terashima K."/>
            <person name="Hibbett D.S."/>
            <person name="Grigoriev I.V."/>
        </authorList>
    </citation>
    <scope>NUCLEOTIDE SEQUENCE</scope>
    <source>
        <strain evidence="1">Sp2 HRB7682 ss15</strain>
    </source>
</reference>
<dbReference type="Proteomes" id="UP001150238">
    <property type="component" value="Unassembled WGS sequence"/>
</dbReference>
<evidence type="ECO:0000313" key="1">
    <source>
        <dbReference type="EMBL" id="KAJ4465251.1"/>
    </source>
</evidence>
<evidence type="ECO:0000313" key="2">
    <source>
        <dbReference type="Proteomes" id="UP001150238"/>
    </source>
</evidence>
<organism evidence="1 2">
    <name type="scientific">Lentinula lateritia</name>
    <dbReference type="NCBI Taxonomy" id="40482"/>
    <lineage>
        <taxon>Eukaryota</taxon>
        <taxon>Fungi</taxon>
        <taxon>Dikarya</taxon>
        <taxon>Basidiomycota</taxon>
        <taxon>Agaricomycotina</taxon>
        <taxon>Agaricomycetes</taxon>
        <taxon>Agaricomycetidae</taxon>
        <taxon>Agaricales</taxon>
        <taxon>Marasmiineae</taxon>
        <taxon>Omphalotaceae</taxon>
        <taxon>Lentinula</taxon>
    </lineage>
</organism>